<proteinExistence type="predicted"/>
<dbReference type="EMBL" id="CP003364">
    <property type="protein sequence ID" value="AGA28781.1"/>
    <property type="molecule type" value="Genomic_DNA"/>
</dbReference>
<dbReference type="STRING" id="886293.Sinac_4603"/>
<evidence type="ECO:0000256" key="1">
    <source>
        <dbReference type="SAM" id="MobiDB-lite"/>
    </source>
</evidence>
<gene>
    <name evidence="2" type="ordered locus">Sinac_4603</name>
</gene>
<protein>
    <recommendedName>
        <fullName evidence="4">YXWGXW repeat protein</fullName>
    </recommendedName>
</protein>
<keyword evidence="3" id="KW-1185">Reference proteome</keyword>
<dbReference type="RefSeq" id="WP_015247897.1">
    <property type="nucleotide sequence ID" value="NC_019892.1"/>
</dbReference>
<feature type="compositionally biased region" description="Low complexity" evidence="1">
    <location>
        <begin position="58"/>
        <end position="70"/>
    </location>
</feature>
<feature type="region of interest" description="Disordered" evidence="1">
    <location>
        <begin position="284"/>
        <end position="319"/>
    </location>
</feature>
<dbReference type="HOGENOM" id="CLU_696177_0_0_0"/>
<dbReference type="KEGG" id="saci:Sinac_4603"/>
<accession>L0DJC7</accession>
<evidence type="ECO:0008006" key="4">
    <source>
        <dbReference type="Google" id="ProtNLM"/>
    </source>
</evidence>
<dbReference type="Proteomes" id="UP000010798">
    <property type="component" value="Chromosome"/>
</dbReference>
<sequence length="396" mass="43132">MVVSRWGWVISTVLLGSGVSFVGSEARGQAKPDAPPVLEGPLVGEQSPLPPPADALEEAPAGEPETANAPLHDALRLSKTRPKPERAPKSPPAPVAERASTDRPDPSARWYGGYWSWDSARADFVWVSGAWRVPPANSLWVESRWRRDAEGWYRVPGFWSPRQGQQNRDPAAAPAAVVNGPALDVTNTNAAGGWRISGPPADRPAESPGPAPGPDFFYIPGQYAPDGDRATWKSGFWAQVQPGWDWVPARWSRQADGWHFREGYWTRDTGPGQQADVRRHAVARPPGLPPAIIESEPATDPDPNSRTGTDDLAPMDPNADSGRDVITEAEQDAVDPAPVVVVPPTVLYGPPVVGYRYRYRRPYRMIRPPGLLYPAGVVVPDAVPPFVQRLLNRVLP</sequence>
<dbReference type="OrthoDB" id="273229at2"/>
<dbReference type="AlphaFoldDB" id="L0DJC7"/>
<feature type="region of interest" description="Disordered" evidence="1">
    <location>
        <begin position="25"/>
        <end position="109"/>
    </location>
</feature>
<reference evidence="2 3" key="1">
    <citation type="submission" date="2012-02" db="EMBL/GenBank/DDBJ databases">
        <title>Complete sequence of chromosome of Singulisphaera acidiphila DSM 18658.</title>
        <authorList>
            <consortium name="US DOE Joint Genome Institute (JGI-PGF)"/>
            <person name="Lucas S."/>
            <person name="Copeland A."/>
            <person name="Lapidus A."/>
            <person name="Glavina del Rio T."/>
            <person name="Dalin E."/>
            <person name="Tice H."/>
            <person name="Bruce D."/>
            <person name="Goodwin L."/>
            <person name="Pitluck S."/>
            <person name="Peters L."/>
            <person name="Ovchinnikova G."/>
            <person name="Chertkov O."/>
            <person name="Kyrpides N."/>
            <person name="Mavromatis K."/>
            <person name="Ivanova N."/>
            <person name="Brettin T."/>
            <person name="Detter J.C."/>
            <person name="Han C."/>
            <person name="Larimer F."/>
            <person name="Land M."/>
            <person name="Hauser L."/>
            <person name="Markowitz V."/>
            <person name="Cheng J.-F."/>
            <person name="Hugenholtz P."/>
            <person name="Woyke T."/>
            <person name="Wu D."/>
            <person name="Tindall B."/>
            <person name="Pomrenke H."/>
            <person name="Brambilla E."/>
            <person name="Klenk H.-P."/>
            <person name="Eisen J.A."/>
        </authorList>
    </citation>
    <scope>NUCLEOTIDE SEQUENCE [LARGE SCALE GENOMIC DNA]</scope>
    <source>
        <strain evidence="3">ATCC BAA-1392 / DSM 18658 / VKM B-2454 / MOB10</strain>
    </source>
</reference>
<evidence type="ECO:0000313" key="2">
    <source>
        <dbReference type="EMBL" id="AGA28781.1"/>
    </source>
</evidence>
<name>L0DJC7_SINAD</name>
<organism evidence="2 3">
    <name type="scientific">Singulisphaera acidiphila (strain ATCC BAA-1392 / DSM 18658 / VKM B-2454 / MOB10)</name>
    <dbReference type="NCBI Taxonomy" id="886293"/>
    <lineage>
        <taxon>Bacteria</taxon>
        <taxon>Pseudomonadati</taxon>
        <taxon>Planctomycetota</taxon>
        <taxon>Planctomycetia</taxon>
        <taxon>Isosphaerales</taxon>
        <taxon>Isosphaeraceae</taxon>
        <taxon>Singulisphaera</taxon>
    </lineage>
</organism>
<dbReference type="eggNOG" id="COG0845">
    <property type="taxonomic scope" value="Bacteria"/>
</dbReference>
<evidence type="ECO:0000313" key="3">
    <source>
        <dbReference type="Proteomes" id="UP000010798"/>
    </source>
</evidence>